<dbReference type="GO" id="GO:0005524">
    <property type="term" value="F:ATP binding"/>
    <property type="evidence" value="ECO:0007669"/>
    <property type="project" value="InterPro"/>
</dbReference>
<dbReference type="PANTHER" id="PTHR30153">
    <property type="entry name" value="REPLICATIVE DNA HELICASE DNAB"/>
    <property type="match status" value="1"/>
</dbReference>
<feature type="region of interest" description="Disordered" evidence="1">
    <location>
        <begin position="454"/>
        <end position="493"/>
    </location>
</feature>
<feature type="compositionally biased region" description="Acidic residues" evidence="1">
    <location>
        <begin position="470"/>
        <end position="481"/>
    </location>
</feature>
<dbReference type="GO" id="GO:0003678">
    <property type="term" value="F:DNA helicase activity"/>
    <property type="evidence" value="ECO:0007669"/>
    <property type="project" value="InterPro"/>
</dbReference>
<dbReference type="InterPro" id="IPR007694">
    <property type="entry name" value="DNA_helicase_DnaB-like_C"/>
</dbReference>
<dbReference type="EMBL" id="LAZR01000342">
    <property type="protein sequence ID" value="KKN73550.1"/>
    <property type="molecule type" value="Genomic_DNA"/>
</dbReference>
<dbReference type="Gene3D" id="3.40.50.300">
    <property type="entry name" value="P-loop containing nucleotide triphosphate hydrolases"/>
    <property type="match status" value="1"/>
</dbReference>
<evidence type="ECO:0000313" key="3">
    <source>
        <dbReference type="EMBL" id="KKN73550.1"/>
    </source>
</evidence>
<organism evidence="3">
    <name type="scientific">marine sediment metagenome</name>
    <dbReference type="NCBI Taxonomy" id="412755"/>
    <lineage>
        <taxon>unclassified sequences</taxon>
        <taxon>metagenomes</taxon>
        <taxon>ecological metagenomes</taxon>
    </lineage>
</organism>
<dbReference type="GO" id="GO:0005829">
    <property type="term" value="C:cytosol"/>
    <property type="evidence" value="ECO:0007669"/>
    <property type="project" value="TreeGrafter"/>
</dbReference>
<dbReference type="SUPFAM" id="SSF52540">
    <property type="entry name" value="P-loop containing nucleoside triphosphate hydrolases"/>
    <property type="match status" value="1"/>
</dbReference>
<dbReference type="AlphaFoldDB" id="A0A0F9SXA5"/>
<dbReference type="PANTHER" id="PTHR30153:SF2">
    <property type="entry name" value="REPLICATIVE DNA HELICASE"/>
    <property type="match status" value="1"/>
</dbReference>
<protein>
    <recommendedName>
        <fullName evidence="2">SF4 helicase domain-containing protein</fullName>
    </recommendedName>
</protein>
<evidence type="ECO:0000256" key="1">
    <source>
        <dbReference type="SAM" id="MobiDB-lite"/>
    </source>
</evidence>
<proteinExistence type="predicted"/>
<dbReference type="Pfam" id="PF03796">
    <property type="entry name" value="DnaB_C"/>
    <property type="match status" value="1"/>
</dbReference>
<name>A0A0F9SXA5_9ZZZZ</name>
<evidence type="ECO:0000259" key="2">
    <source>
        <dbReference type="Pfam" id="PF03796"/>
    </source>
</evidence>
<accession>A0A0F9SXA5</accession>
<gene>
    <name evidence="3" type="ORF">LCGC14_0400020</name>
</gene>
<dbReference type="InterPro" id="IPR027417">
    <property type="entry name" value="P-loop_NTPase"/>
</dbReference>
<sequence length="493" mass="55560">MPDFADALVSIQGREQLVHMLAYSVRCPEVAWFAIERLNPLDFDESTQLDFMIVWHISKMYWTEYGQVPPQHYLRSMSVSVLWQRGYQEPVYHEGVRRLVDSIYALQDLSNNDYGKKLLHAFFNDIFLKELKALSEQPADRTDIIEEVAQRHRRLSVSEIEQVDPFDLTVKPTFPKRTPTGTTFFDLLLGGGLLPAETIGLLGPSGGGKTLLALQISCSLAERQHYVEYFTYEQPAKDLQPRVLSCAAKVSSTKILGKTWDQMDSTSRQKIEEHATQRKAYLNLLDRSSEGCSISEIAGHIDKRIRLGKKPMLVVIDWIWPLVVRMTARSDRRGVDERKLLMAAMEDIKSLASETGVCFLVVHQLSTEVVKKSPGKKPQWFNSAEAGSFAWFLPYCFAIGTADPNGYCWLVGSKARNNATKEVMLRLNGEYNRFQATDKSMVFDVARQEFVNQDDVGKMPGMPGKVTPADGEEDEPPDADSEDHIAGIGGLQA</sequence>
<reference evidence="3" key="1">
    <citation type="journal article" date="2015" name="Nature">
        <title>Complex archaea that bridge the gap between prokaryotes and eukaryotes.</title>
        <authorList>
            <person name="Spang A."/>
            <person name="Saw J.H."/>
            <person name="Jorgensen S.L."/>
            <person name="Zaremba-Niedzwiedzka K."/>
            <person name="Martijn J."/>
            <person name="Lind A.E."/>
            <person name="van Eijk R."/>
            <person name="Schleper C."/>
            <person name="Guy L."/>
            <person name="Ettema T.J."/>
        </authorList>
    </citation>
    <scope>NUCLEOTIDE SEQUENCE</scope>
</reference>
<dbReference type="GO" id="GO:0006260">
    <property type="term" value="P:DNA replication"/>
    <property type="evidence" value="ECO:0007669"/>
    <property type="project" value="InterPro"/>
</dbReference>
<feature type="domain" description="SF4 helicase" evidence="2">
    <location>
        <begin position="180"/>
        <end position="388"/>
    </location>
</feature>
<comment type="caution">
    <text evidence="3">The sequence shown here is derived from an EMBL/GenBank/DDBJ whole genome shotgun (WGS) entry which is preliminary data.</text>
</comment>